<evidence type="ECO:0000313" key="1">
    <source>
        <dbReference type="EMBL" id="QEW05049.1"/>
    </source>
</evidence>
<proteinExistence type="predicted"/>
<evidence type="ECO:0000313" key="2">
    <source>
        <dbReference type="Proteomes" id="UP000325606"/>
    </source>
</evidence>
<protein>
    <submittedName>
        <fullName evidence="1">Uncharacterized protein</fullName>
    </submittedName>
</protein>
<dbReference type="RefSeq" id="WP_151053115.1">
    <property type="nucleotide sequence ID" value="NZ_CP044222.1"/>
</dbReference>
<name>A0A5J6L8T3_9GAMM</name>
<reference evidence="1 2" key="1">
    <citation type="submission" date="2019-09" db="EMBL/GenBank/DDBJ databases">
        <title>Nitrincola iocasae sp. nov., a bacterium isolated from the sediment collected at a cold seep field in South China Sea.</title>
        <authorList>
            <person name="Zhang H."/>
            <person name="Wang H."/>
            <person name="Li C."/>
        </authorList>
    </citation>
    <scope>NUCLEOTIDE SEQUENCE [LARGE SCALE GENOMIC DNA]</scope>
    <source>
        <strain evidence="1 2">KXZD1103</strain>
    </source>
</reference>
<sequence length="327" mass="37831">MQNTESAVLQTNSLKNFGPGIDYLARGIARLQPRPHHTTLLTYLNTCWPEASFKHRLTRSGWFRTGGIRHQDGTLLSQDMQQWLERSLRQSGDFEQLLIDLESLQPLVTRYNGATHFFTASYGHAPEACWQLEVEELQEVMDRQLLNSTAEPPQDLADLTDPLHPAKLDGQPLGFPVYRLGCLINLHLALETAVNAPSLRRFFSEWNEGPGSGLTDFHRHWFFQRHQSRNRYGVDELRLQPHAIKANMLKTHPWNLHDDVTGIAAQLRSFDKAAGFFGAWYFGMVAGNLVPRELAERLQDDWLKDYRYISERQAEWIRNWLHKPYTL</sequence>
<keyword evidence="2" id="KW-1185">Reference proteome</keyword>
<dbReference type="EMBL" id="CP044222">
    <property type="protein sequence ID" value="QEW05049.1"/>
    <property type="molecule type" value="Genomic_DNA"/>
</dbReference>
<dbReference type="Proteomes" id="UP000325606">
    <property type="component" value="Chromosome"/>
</dbReference>
<organism evidence="1 2">
    <name type="scientific">Nitrincola iocasae</name>
    <dbReference type="NCBI Taxonomy" id="2614693"/>
    <lineage>
        <taxon>Bacteria</taxon>
        <taxon>Pseudomonadati</taxon>
        <taxon>Pseudomonadota</taxon>
        <taxon>Gammaproteobacteria</taxon>
        <taxon>Oceanospirillales</taxon>
        <taxon>Oceanospirillaceae</taxon>
        <taxon>Nitrincola</taxon>
    </lineage>
</organism>
<accession>A0A5J6L8T3</accession>
<dbReference type="AlphaFoldDB" id="A0A5J6L8T3"/>
<dbReference type="KEGG" id="nik:F5I99_00220"/>
<gene>
    <name evidence="1" type="ORF">F5I99_00220</name>
</gene>